<reference evidence="2 3" key="1">
    <citation type="submission" date="2023-06" db="EMBL/GenBank/DDBJ databases">
        <title>Identification and characterization of antibiotic-resistant Gram-negative bacteria.</title>
        <authorList>
            <person name="Cho G.-S."/>
            <person name="Lee J."/>
            <person name="Tai E."/>
            <person name="Jeong S."/>
            <person name="Kim I."/>
            <person name="Kim B.-E."/>
            <person name="Jeong M.-I."/>
            <person name="Oh K.-K."/>
            <person name="Franz C.M.A.P."/>
        </authorList>
    </citation>
    <scope>NUCLEOTIDE SEQUENCE [LARGE SCALE GENOMIC DNA]</scope>
    <source>
        <strain evidence="2 3">V106_12</strain>
    </source>
</reference>
<accession>A0AAP4D6G8</accession>
<organism evidence="2 3">
    <name type="scientific">Lelliottia wanjuensis</name>
    <dbReference type="NCBI Taxonomy" id="3050585"/>
    <lineage>
        <taxon>Bacteria</taxon>
        <taxon>Pseudomonadati</taxon>
        <taxon>Pseudomonadota</taxon>
        <taxon>Gammaproteobacteria</taxon>
        <taxon>Enterobacterales</taxon>
        <taxon>Enterobacteriaceae</taxon>
        <taxon>Lelliottia</taxon>
    </lineage>
</organism>
<dbReference type="AlphaFoldDB" id="A0AAP4D6G8"/>
<proteinExistence type="predicted"/>
<evidence type="ECO:0000313" key="3">
    <source>
        <dbReference type="Proteomes" id="UP001223214"/>
    </source>
</evidence>
<dbReference type="RefSeq" id="WP_285149484.1">
    <property type="nucleotide sequence ID" value="NZ_JASSOM010000056.1"/>
</dbReference>
<gene>
    <name evidence="2" type="ORF">QQF32_13520</name>
</gene>
<dbReference type="PROSITE" id="PS50263">
    <property type="entry name" value="CN_HYDROLASE"/>
    <property type="match status" value="1"/>
</dbReference>
<dbReference type="Pfam" id="PF00795">
    <property type="entry name" value="CN_hydrolase"/>
    <property type="match status" value="1"/>
</dbReference>
<evidence type="ECO:0000259" key="1">
    <source>
        <dbReference type="PROSITE" id="PS50263"/>
    </source>
</evidence>
<feature type="domain" description="CN hydrolase" evidence="1">
    <location>
        <begin position="4"/>
        <end position="207"/>
    </location>
</feature>
<protein>
    <submittedName>
        <fullName evidence="2">Carbon-nitrogen hydrolase family protein</fullName>
    </submittedName>
</protein>
<dbReference type="EMBL" id="JASSOM010000056">
    <property type="protein sequence ID" value="MDK9364217.1"/>
    <property type="molecule type" value="Genomic_DNA"/>
</dbReference>
<evidence type="ECO:0000313" key="2">
    <source>
        <dbReference type="EMBL" id="MDK9364217.1"/>
    </source>
</evidence>
<dbReference type="GO" id="GO:0016787">
    <property type="term" value="F:hydrolase activity"/>
    <property type="evidence" value="ECO:0007669"/>
    <property type="project" value="UniProtKB-KW"/>
</dbReference>
<dbReference type="Gene3D" id="3.60.110.10">
    <property type="entry name" value="Carbon-nitrogen hydrolase"/>
    <property type="match status" value="1"/>
</dbReference>
<dbReference type="SUPFAM" id="SSF56317">
    <property type="entry name" value="Carbon-nitrogen hydrolase"/>
    <property type="match status" value="1"/>
</dbReference>
<keyword evidence="2" id="KW-0378">Hydrolase</keyword>
<dbReference type="InterPro" id="IPR036526">
    <property type="entry name" value="C-N_Hydrolase_sf"/>
</dbReference>
<comment type="caution">
    <text evidence="2">The sequence shown here is derived from an EMBL/GenBank/DDBJ whole genome shotgun (WGS) entry which is preliminary data.</text>
</comment>
<sequence length="218" mass="23527">MSQWNIAAAQYAPRHNCIDAHVQHHLRFIDAAARQQCNLLVFPELSLTGPAVDGVTLPEPPDEQTLAPIVDAAHTLSITVIAGMTLETHGVRQKGLALFSPNHTQAMRYPQGSGACLIPGKPQLTIVEGQTELPSLDPLAALFTCSQAVGESSWRDAISRLQRFSHKYAIAVLMANSLGHSALWDASGQLIVRADSGELLLTGTWGKQGWQGDIIPLR</sequence>
<dbReference type="Proteomes" id="UP001223214">
    <property type="component" value="Unassembled WGS sequence"/>
</dbReference>
<dbReference type="InterPro" id="IPR003010">
    <property type="entry name" value="C-N_Hydrolase"/>
</dbReference>
<name>A0AAP4D6G8_9ENTR</name>
<keyword evidence="3" id="KW-1185">Reference proteome</keyword>